<reference evidence="2" key="2">
    <citation type="journal article" date="2024" name="Plant">
        <title>Genomic evolution and insights into agronomic trait innovations of Sesamum species.</title>
        <authorList>
            <person name="Miao H."/>
            <person name="Wang L."/>
            <person name="Qu L."/>
            <person name="Liu H."/>
            <person name="Sun Y."/>
            <person name="Le M."/>
            <person name="Wang Q."/>
            <person name="Wei S."/>
            <person name="Zheng Y."/>
            <person name="Lin W."/>
            <person name="Duan Y."/>
            <person name="Cao H."/>
            <person name="Xiong S."/>
            <person name="Wang X."/>
            <person name="Wei L."/>
            <person name="Li C."/>
            <person name="Ma Q."/>
            <person name="Ju M."/>
            <person name="Zhao R."/>
            <person name="Li G."/>
            <person name="Mu C."/>
            <person name="Tian Q."/>
            <person name="Mei H."/>
            <person name="Zhang T."/>
            <person name="Gao T."/>
            <person name="Zhang H."/>
        </authorList>
    </citation>
    <scope>NUCLEOTIDE SEQUENCE</scope>
    <source>
        <strain evidence="2">3651</strain>
    </source>
</reference>
<evidence type="ECO:0000256" key="1">
    <source>
        <dbReference type="SAM" id="MobiDB-lite"/>
    </source>
</evidence>
<keyword evidence="3" id="KW-1185">Reference proteome</keyword>
<sequence length="112" mass="13040">MNQKSNFVENGLRQQQYSHPSLRFSSRNCLGMWSSGFRATGALNPHHRTTLFLGLAANTSFRLRRKAEAALLSSRFSATVDERGESNREDEAELQTMIPRGEQWRRRERRRE</sequence>
<reference evidence="2" key="1">
    <citation type="submission" date="2020-06" db="EMBL/GenBank/DDBJ databases">
        <authorList>
            <person name="Li T."/>
            <person name="Hu X."/>
            <person name="Zhang T."/>
            <person name="Song X."/>
            <person name="Zhang H."/>
            <person name="Dai N."/>
            <person name="Sheng W."/>
            <person name="Hou X."/>
            <person name="Wei L."/>
        </authorList>
    </citation>
    <scope>NUCLEOTIDE SEQUENCE</scope>
    <source>
        <strain evidence="2">3651</strain>
        <tissue evidence="2">Leaf</tissue>
    </source>
</reference>
<name>A0AAE2CNB9_9LAMI</name>
<dbReference type="EMBL" id="JACGWO010000004">
    <property type="protein sequence ID" value="KAK4428224.1"/>
    <property type="molecule type" value="Genomic_DNA"/>
</dbReference>
<feature type="region of interest" description="Disordered" evidence="1">
    <location>
        <begin position="79"/>
        <end position="112"/>
    </location>
</feature>
<dbReference type="AlphaFoldDB" id="A0AAE2CNB9"/>
<comment type="caution">
    <text evidence="2">The sequence shown here is derived from an EMBL/GenBank/DDBJ whole genome shotgun (WGS) entry which is preliminary data.</text>
</comment>
<organism evidence="2 3">
    <name type="scientific">Sesamum alatum</name>
    <dbReference type="NCBI Taxonomy" id="300844"/>
    <lineage>
        <taxon>Eukaryota</taxon>
        <taxon>Viridiplantae</taxon>
        <taxon>Streptophyta</taxon>
        <taxon>Embryophyta</taxon>
        <taxon>Tracheophyta</taxon>
        <taxon>Spermatophyta</taxon>
        <taxon>Magnoliopsida</taxon>
        <taxon>eudicotyledons</taxon>
        <taxon>Gunneridae</taxon>
        <taxon>Pentapetalae</taxon>
        <taxon>asterids</taxon>
        <taxon>lamiids</taxon>
        <taxon>Lamiales</taxon>
        <taxon>Pedaliaceae</taxon>
        <taxon>Sesamum</taxon>
    </lineage>
</organism>
<accession>A0AAE2CNB9</accession>
<evidence type="ECO:0000313" key="2">
    <source>
        <dbReference type="EMBL" id="KAK4428224.1"/>
    </source>
</evidence>
<dbReference type="Proteomes" id="UP001293254">
    <property type="component" value="Unassembled WGS sequence"/>
</dbReference>
<feature type="compositionally biased region" description="Basic and acidic residues" evidence="1">
    <location>
        <begin position="80"/>
        <end position="89"/>
    </location>
</feature>
<evidence type="ECO:0000313" key="3">
    <source>
        <dbReference type="Proteomes" id="UP001293254"/>
    </source>
</evidence>
<gene>
    <name evidence="2" type="ORF">Salat_1122000</name>
</gene>
<protein>
    <submittedName>
        <fullName evidence="2">Uncharacterized protein</fullName>
    </submittedName>
</protein>
<proteinExistence type="predicted"/>